<feature type="domain" description="HECT" evidence="8">
    <location>
        <begin position="56"/>
        <end position="365"/>
    </location>
</feature>
<comment type="pathway">
    <text evidence="2">Protein modification; protein ubiquitination.</text>
</comment>
<evidence type="ECO:0000256" key="6">
    <source>
        <dbReference type="ARBA" id="ARBA00022786"/>
    </source>
</evidence>
<dbReference type="PROSITE" id="PS50237">
    <property type="entry name" value="HECT"/>
    <property type="match status" value="1"/>
</dbReference>
<keyword evidence="6 7" id="KW-0833">Ubl conjugation pathway</keyword>
<dbReference type="GO" id="GO:0019871">
    <property type="term" value="F:sodium channel inhibitor activity"/>
    <property type="evidence" value="ECO:0007669"/>
    <property type="project" value="TreeGrafter"/>
</dbReference>
<proteinExistence type="predicted"/>
<dbReference type="GO" id="GO:0061630">
    <property type="term" value="F:ubiquitin protein ligase activity"/>
    <property type="evidence" value="ECO:0007669"/>
    <property type="project" value="UniProtKB-EC"/>
</dbReference>
<dbReference type="GO" id="GO:0016567">
    <property type="term" value="P:protein ubiquitination"/>
    <property type="evidence" value="ECO:0007669"/>
    <property type="project" value="TreeGrafter"/>
</dbReference>
<keyword evidence="4" id="KW-0808">Transferase</keyword>
<dbReference type="PANTHER" id="PTHR11254">
    <property type="entry name" value="HECT DOMAIN UBIQUITIN-PROTEIN LIGASE"/>
    <property type="match status" value="1"/>
</dbReference>
<dbReference type="FunFam" id="3.30.2410.10:FF:000001">
    <property type="entry name" value="E3 ubiquitin-protein ligase NEDD4-like"/>
    <property type="match status" value="1"/>
</dbReference>
<dbReference type="Pfam" id="PF00632">
    <property type="entry name" value="HECT"/>
    <property type="match status" value="2"/>
</dbReference>
<gene>
    <name evidence="9" type="ORF">MCOS_LOCUS2132</name>
</gene>
<dbReference type="InterPro" id="IPR035983">
    <property type="entry name" value="Hect_E3_ubiquitin_ligase"/>
</dbReference>
<accession>A0A3P6HIR8</accession>
<dbReference type="STRING" id="53468.A0A3P6HIR8"/>
<feature type="active site" description="Glycyl thioester intermediate" evidence="7">
    <location>
        <position position="333"/>
    </location>
</feature>
<dbReference type="GO" id="GO:0048814">
    <property type="term" value="P:regulation of dendrite morphogenesis"/>
    <property type="evidence" value="ECO:0007669"/>
    <property type="project" value="TreeGrafter"/>
</dbReference>
<dbReference type="Gene3D" id="3.90.1750.10">
    <property type="entry name" value="Hect, E3 ligase catalytic domains"/>
    <property type="match status" value="1"/>
</dbReference>
<comment type="catalytic activity">
    <reaction evidence="1">
        <text>S-ubiquitinyl-[E2 ubiquitin-conjugating enzyme]-L-cysteine + [acceptor protein]-L-lysine = [E2 ubiquitin-conjugating enzyme]-L-cysteine + N(6)-ubiquitinyl-[acceptor protein]-L-lysine.</text>
        <dbReference type="EC" id="2.3.2.26"/>
    </reaction>
</comment>
<dbReference type="Gene3D" id="3.30.2410.10">
    <property type="entry name" value="Hect, E3 ligase catalytic domain"/>
    <property type="match status" value="1"/>
</dbReference>
<dbReference type="EMBL" id="UXSR01000323">
    <property type="protein sequence ID" value="VDD76129.1"/>
    <property type="molecule type" value="Genomic_DNA"/>
</dbReference>
<evidence type="ECO:0000256" key="2">
    <source>
        <dbReference type="ARBA" id="ARBA00004906"/>
    </source>
</evidence>
<dbReference type="EC" id="2.3.2.26" evidence="3"/>
<evidence type="ECO:0000256" key="5">
    <source>
        <dbReference type="ARBA" id="ARBA00022737"/>
    </source>
</evidence>
<protein>
    <recommendedName>
        <fullName evidence="3">HECT-type E3 ubiquitin transferase</fullName>
        <ecNumber evidence="3">2.3.2.26</ecNumber>
    </recommendedName>
</protein>
<dbReference type="OrthoDB" id="423283at2759"/>
<evidence type="ECO:0000313" key="9">
    <source>
        <dbReference type="EMBL" id="VDD76129.1"/>
    </source>
</evidence>
<evidence type="ECO:0000256" key="7">
    <source>
        <dbReference type="PROSITE-ProRule" id="PRU00104"/>
    </source>
</evidence>
<dbReference type="InterPro" id="IPR000569">
    <property type="entry name" value="HECT_dom"/>
</dbReference>
<dbReference type="GO" id="GO:0006511">
    <property type="term" value="P:ubiquitin-dependent protein catabolic process"/>
    <property type="evidence" value="ECO:0007669"/>
    <property type="project" value="TreeGrafter"/>
</dbReference>
<organism evidence="9 10">
    <name type="scientific">Mesocestoides corti</name>
    <name type="common">Flatworm</name>
    <dbReference type="NCBI Taxonomy" id="53468"/>
    <lineage>
        <taxon>Eukaryota</taxon>
        <taxon>Metazoa</taxon>
        <taxon>Spiralia</taxon>
        <taxon>Lophotrochozoa</taxon>
        <taxon>Platyhelminthes</taxon>
        <taxon>Cestoda</taxon>
        <taxon>Eucestoda</taxon>
        <taxon>Cyclophyllidea</taxon>
        <taxon>Mesocestoididae</taxon>
        <taxon>Mesocestoides</taxon>
    </lineage>
</organism>
<reference evidence="9 10" key="1">
    <citation type="submission" date="2018-10" db="EMBL/GenBank/DDBJ databases">
        <authorList>
            <consortium name="Pathogen Informatics"/>
        </authorList>
    </citation>
    <scope>NUCLEOTIDE SEQUENCE [LARGE SCALE GENOMIC DNA]</scope>
</reference>
<dbReference type="InterPro" id="IPR050409">
    <property type="entry name" value="E3_ubiq-protein_ligase"/>
</dbReference>
<evidence type="ECO:0000313" key="10">
    <source>
        <dbReference type="Proteomes" id="UP000267029"/>
    </source>
</evidence>
<name>A0A3P6HIR8_MESCO</name>
<evidence type="ECO:0000256" key="4">
    <source>
        <dbReference type="ARBA" id="ARBA00022679"/>
    </source>
</evidence>
<keyword evidence="10" id="KW-1185">Reference proteome</keyword>
<evidence type="ECO:0000256" key="1">
    <source>
        <dbReference type="ARBA" id="ARBA00000885"/>
    </source>
</evidence>
<dbReference type="SUPFAM" id="SSF56204">
    <property type="entry name" value="Hect, E3 ligase catalytic domain"/>
    <property type="match status" value="1"/>
</dbReference>
<dbReference type="Proteomes" id="UP000267029">
    <property type="component" value="Unassembled WGS sequence"/>
</dbReference>
<dbReference type="PANTHER" id="PTHR11254:SF440">
    <property type="entry name" value="E3 UBIQUITIN-PROTEIN LIGASE NEDD-4"/>
    <property type="match status" value="1"/>
</dbReference>
<dbReference type="GO" id="GO:0005737">
    <property type="term" value="C:cytoplasm"/>
    <property type="evidence" value="ECO:0007669"/>
    <property type="project" value="TreeGrafter"/>
</dbReference>
<dbReference type="FunFam" id="3.90.1750.10:FF:000079">
    <property type="entry name" value="E3 ubiquitin-protein ligase"/>
    <property type="match status" value="1"/>
</dbReference>
<keyword evidence="5" id="KW-0677">Repeat</keyword>
<evidence type="ECO:0000256" key="3">
    <source>
        <dbReference type="ARBA" id="ARBA00012485"/>
    </source>
</evidence>
<sequence length="366" mass="42779">MERLGGPAVPYSRNYRQKYEYFRSRLRAPRDLQAKFEVRVTRPGIFEDSFRLIYSVKKPEILMLWIEFLGEKGLDYGGVQREWFFLLSREMFNPYYGLFEYSAADNYTLQINPLSGLANENHLRYFKFIGRVCGMAVYHGKLVDGFFIRPFYKMMLGRKINLKDMEAVDSEYYRSLKYILEADPRDLDLTFSVDEEHFGETVEVELVPGGRSIAVTNANKRFNDLIPLETLQLFDANELELLMCGLQDINVHDWKANTLYKGEYHVNHPVIVNFWRTLYTFTNELRSRLLQFVTGTSRVPMNGFVELWGSAGPQKFTIESWGTVDQLPRAHTCFNRLDLPPYKTFEDLRCKLIIAIENAEGFEGVD</sequence>
<dbReference type="SMART" id="SM00119">
    <property type="entry name" value="HECTc"/>
    <property type="match status" value="1"/>
</dbReference>
<dbReference type="CDD" id="cd00078">
    <property type="entry name" value="HECTc"/>
    <property type="match status" value="1"/>
</dbReference>
<evidence type="ECO:0000259" key="8">
    <source>
        <dbReference type="PROSITE" id="PS50237"/>
    </source>
</evidence>
<dbReference type="AlphaFoldDB" id="A0A3P6HIR8"/>